<protein>
    <recommendedName>
        <fullName evidence="4">Glycosyltransferase subfamily 4-like N-terminal domain-containing protein</fullName>
    </recommendedName>
</protein>
<feature type="region of interest" description="Disordered" evidence="3">
    <location>
        <begin position="1"/>
        <end position="28"/>
    </location>
</feature>
<keyword evidence="1" id="KW-0328">Glycosyltransferase</keyword>
<dbReference type="AlphaFoldDB" id="K8PSU3"/>
<dbReference type="RefSeq" id="WP_006019232.1">
    <property type="nucleotide sequence ID" value="NZ_KB375282.1"/>
</dbReference>
<dbReference type="Gene3D" id="3.40.50.2000">
    <property type="entry name" value="Glycogen Phosphorylase B"/>
    <property type="match status" value="2"/>
</dbReference>
<sequence length="445" mass="49141">MQLPSPPVSGSVLRTVEPKPSPEQDARDRRLRVLFINDTSRNGGPGRTILYVLKFLDPQRIHRTVLIPREGVVSHRLESANVAENLFFEPDLIENIYEPVSRPMERTDFDAPILLKASRAVANVVRATGAMLRLIKRVRTEKFDLVFCNGTTANFAGGAIAAITGVPVIWHVLYPSVAPPIRRLHAALAAGRNVRSIICVSRATETQFSHCRQKVRAIPTALDIAEFDSGAVKPVLRDEFGLAPQTLVFGSHGRILPRKGFIELIRAARIVIDALTDEQRARCRFVIFGDTPEDMRPDHLEECQALVRELGLAEWVIFAGFRSDVRAYVADFDVAVVPSVYEDPLPRAVMEAMAMSKPVIAFRMGGIGEMIDDGVEGKLVTGAPPDIKGLADACLAYFGDETLRRRQGDAARRRIEKDFNAVNHGTVLQAEMERVVSLHEGSAAI</sequence>
<dbReference type="EMBL" id="AGWX01000001">
    <property type="protein sequence ID" value="EKS41433.1"/>
    <property type="molecule type" value="Genomic_DNA"/>
</dbReference>
<feature type="compositionally biased region" description="Basic and acidic residues" evidence="3">
    <location>
        <begin position="16"/>
        <end position="28"/>
    </location>
</feature>
<reference evidence="5 6" key="1">
    <citation type="submission" date="2012-04" db="EMBL/GenBank/DDBJ databases">
        <title>The Genome Sequence of Afipia broomeae ATCC 49717.</title>
        <authorList>
            <consortium name="The Broad Institute Genome Sequencing Platform"/>
            <person name="Earl A."/>
            <person name="Ward D."/>
            <person name="Feldgarden M."/>
            <person name="Gevers D."/>
            <person name="Huys G."/>
            <person name="Walker B."/>
            <person name="Young S.K."/>
            <person name="Zeng Q."/>
            <person name="Gargeya S."/>
            <person name="Fitzgerald M."/>
            <person name="Haas B."/>
            <person name="Abouelleil A."/>
            <person name="Alvarado L."/>
            <person name="Arachchi H.M."/>
            <person name="Berlin A."/>
            <person name="Chapman S.B."/>
            <person name="Goldberg J."/>
            <person name="Griggs A."/>
            <person name="Gujja S."/>
            <person name="Hansen M."/>
            <person name="Howarth C."/>
            <person name="Imamovic A."/>
            <person name="Larimer J."/>
            <person name="McCowen C."/>
            <person name="Montmayeur A."/>
            <person name="Murphy C."/>
            <person name="Neiman D."/>
            <person name="Pearson M."/>
            <person name="Priest M."/>
            <person name="Roberts A."/>
            <person name="Saif S."/>
            <person name="Shea T."/>
            <person name="Sisk P."/>
            <person name="Sykes S."/>
            <person name="Wortman J."/>
            <person name="Nusbaum C."/>
            <person name="Birren B."/>
        </authorList>
    </citation>
    <scope>NUCLEOTIDE SEQUENCE [LARGE SCALE GENOMIC DNA]</scope>
    <source>
        <strain evidence="5 6">ATCC 49717</strain>
    </source>
</reference>
<proteinExistence type="predicted"/>
<evidence type="ECO:0000313" key="5">
    <source>
        <dbReference type="EMBL" id="EKS41433.1"/>
    </source>
</evidence>
<comment type="caution">
    <text evidence="5">The sequence shown here is derived from an EMBL/GenBank/DDBJ whole genome shotgun (WGS) entry which is preliminary data.</text>
</comment>
<dbReference type="InterPro" id="IPR028098">
    <property type="entry name" value="Glyco_trans_4-like_N"/>
</dbReference>
<dbReference type="HOGENOM" id="CLU_663288_0_0_5"/>
<keyword evidence="6" id="KW-1185">Reference proteome</keyword>
<gene>
    <name evidence="5" type="ORF">HMPREF9695_00525</name>
</gene>
<dbReference type="PANTHER" id="PTHR12526:SF510">
    <property type="entry name" value="D-INOSITOL 3-PHOSPHATE GLYCOSYLTRANSFERASE"/>
    <property type="match status" value="1"/>
</dbReference>
<dbReference type="Pfam" id="PF13439">
    <property type="entry name" value="Glyco_transf_4"/>
    <property type="match status" value="1"/>
</dbReference>
<dbReference type="PATRIC" id="fig|883078.3.peg.551"/>
<organism evidence="5 6">
    <name type="scientific">Afipia broomeae ATCC 49717</name>
    <dbReference type="NCBI Taxonomy" id="883078"/>
    <lineage>
        <taxon>Bacteria</taxon>
        <taxon>Pseudomonadati</taxon>
        <taxon>Pseudomonadota</taxon>
        <taxon>Alphaproteobacteria</taxon>
        <taxon>Hyphomicrobiales</taxon>
        <taxon>Nitrobacteraceae</taxon>
        <taxon>Afipia</taxon>
    </lineage>
</organism>
<evidence type="ECO:0000259" key="4">
    <source>
        <dbReference type="Pfam" id="PF13439"/>
    </source>
</evidence>
<name>K8PSU3_9BRAD</name>
<evidence type="ECO:0000313" key="6">
    <source>
        <dbReference type="Proteomes" id="UP000001096"/>
    </source>
</evidence>
<evidence type="ECO:0000256" key="2">
    <source>
        <dbReference type="ARBA" id="ARBA00022679"/>
    </source>
</evidence>
<dbReference type="Proteomes" id="UP000001096">
    <property type="component" value="Unassembled WGS sequence"/>
</dbReference>
<dbReference type="GO" id="GO:0016757">
    <property type="term" value="F:glycosyltransferase activity"/>
    <property type="evidence" value="ECO:0007669"/>
    <property type="project" value="UniProtKB-KW"/>
</dbReference>
<evidence type="ECO:0000256" key="1">
    <source>
        <dbReference type="ARBA" id="ARBA00022676"/>
    </source>
</evidence>
<dbReference type="Pfam" id="PF13692">
    <property type="entry name" value="Glyco_trans_1_4"/>
    <property type="match status" value="1"/>
</dbReference>
<dbReference type="eggNOG" id="COG0438">
    <property type="taxonomic scope" value="Bacteria"/>
</dbReference>
<dbReference type="PANTHER" id="PTHR12526">
    <property type="entry name" value="GLYCOSYLTRANSFERASE"/>
    <property type="match status" value="1"/>
</dbReference>
<accession>K8PSU3</accession>
<keyword evidence="2" id="KW-0808">Transferase</keyword>
<evidence type="ECO:0000256" key="3">
    <source>
        <dbReference type="SAM" id="MobiDB-lite"/>
    </source>
</evidence>
<dbReference type="SUPFAM" id="SSF53756">
    <property type="entry name" value="UDP-Glycosyltransferase/glycogen phosphorylase"/>
    <property type="match status" value="1"/>
</dbReference>
<feature type="domain" description="Glycosyltransferase subfamily 4-like N-terminal" evidence="4">
    <location>
        <begin position="126"/>
        <end position="225"/>
    </location>
</feature>